<evidence type="ECO:0000256" key="4">
    <source>
        <dbReference type="ARBA" id="ARBA00022833"/>
    </source>
</evidence>
<evidence type="ECO:0000256" key="2">
    <source>
        <dbReference type="ARBA" id="ARBA00022723"/>
    </source>
</evidence>
<keyword evidence="3 6" id="KW-0863">Zinc-finger</keyword>
<name>V9L8D6_CALMI</name>
<feature type="domain" description="A20-type" evidence="8">
    <location>
        <begin position="8"/>
        <end position="42"/>
    </location>
</feature>
<proteinExistence type="evidence at transcript level"/>
<dbReference type="InterPro" id="IPR000058">
    <property type="entry name" value="Znf_AN1"/>
</dbReference>
<keyword evidence="4" id="KW-0862">Zinc</keyword>
<keyword evidence="5" id="KW-0007">Acetylation</keyword>
<dbReference type="GO" id="GO:0008270">
    <property type="term" value="F:zinc ion binding"/>
    <property type="evidence" value="ECO:0007669"/>
    <property type="project" value="UniProtKB-KW"/>
</dbReference>
<sequence length="210" mass="22373">MAQETNQTAPPALCATGCGFYGSPRTRGMCSLCYREHLLRTHRNSNNGGSSGSGSRASPAGTGVAGSNTPIVIPSLEQIIAEPAPTTLSSSSSSPAVSDNNSSTPQTAASEDGENLTEEKPEDLGSGSDEARGSREDPEKSPEKNKKRHRCFMCKKKVGLTGLECRCGNLYCSVHRYSDVHDCGFDYKADAAEKIRKENPMVVGDKLQKI</sequence>
<dbReference type="PANTHER" id="PTHR10634">
    <property type="entry name" value="AN1-TYPE ZINC FINGER PROTEIN"/>
    <property type="match status" value="1"/>
</dbReference>
<dbReference type="PROSITE" id="PS51036">
    <property type="entry name" value="ZF_A20"/>
    <property type="match status" value="1"/>
</dbReference>
<dbReference type="PANTHER" id="PTHR10634:SF149">
    <property type="entry name" value="AN1-TYPE DOMAIN-CONTAINING PROTEIN-RELATED"/>
    <property type="match status" value="1"/>
</dbReference>
<dbReference type="PROSITE" id="PS51039">
    <property type="entry name" value="ZF_AN1"/>
    <property type="match status" value="1"/>
</dbReference>
<dbReference type="Pfam" id="PF01428">
    <property type="entry name" value="zf-AN1"/>
    <property type="match status" value="1"/>
</dbReference>
<evidence type="ECO:0000313" key="10">
    <source>
        <dbReference type="EMBL" id="AFP08489.1"/>
    </source>
</evidence>
<evidence type="ECO:0000256" key="6">
    <source>
        <dbReference type="PROSITE-ProRule" id="PRU00449"/>
    </source>
</evidence>
<dbReference type="FunFam" id="1.20.5.4770:FF:000001">
    <property type="entry name" value="Zinc finger AN1-type containing 6"/>
    <property type="match status" value="1"/>
</dbReference>
<evidence type="ECO:0000256" key="5">
    <source>
        <dbReference type="ARBA" id="ARBA00022990"/>
    </source>
</evidence>
<feature type="region of interest" description="Disordered" evidence="7">
    <location>
        <begin position="85"/>
        <end position="148"/>
    </location>
</feature>
<dbReference type="SUPFAM" id="SSF118310">
    <property type="entry name" value="AN1-like Zinc finger"/>
    <property type="match status" value="1"/>
</dbReference>
<dbReference type="Gene3D" id="4.10.1110.10">
    <property type="entry name" value="AN1-like Zinc finger"/>
    <property type="match status" value="1"/>
</dbReference>
<keyword evidence="1" id="KW-0597">Phosphoprotein</keyword>
<feature type="compositionally biased region" description="Basic and acidic residues" evidence="7">
    <location>
        <begin position="117"/>
        <end position="144"/>
    </location>
</feature>
<dbReference type="GO" id="GO:0003677">
    <property type="term" value="F:DNA binding"/>
    <property type="evidence" value="ECO:0007669"/>
    <property type="project" value="InterPro"/>
</dbReference>
<evidence type="ECO:0000256" key="1">
    <source>
        <dbReference type="ARBA" id="ARBA00022553"/>
    </source>
</evidence>
<dbReference type="EMBL" id="JW875972">
    <property type="protein sequence ID" value="AFP08489.1"/>
    <property type="molecule type" value="mRNA"/>
</dbReference>
<accession>V9L8D6</accession>
<dbReference type="Pfam" id="PF01754">
    <property type="entry name" value="zf-A20"/>
    <property type="match status" value="1"/>
</dbReference>
<dbReference type="SMART" id="SM00259">
    <property type="entry name" value="ZnF_A20"/>
    <property type="match status" value="1"/>
</dbReference>
<organism evidence="10">
    <name type="scientific">Callorhinchus milii</name>
    <name type="common">Ghost shark</name>
    <dbReference type="NCBI Taxonomy" id="7868"/>
    <lineage>
        <taxon>Eukaryota</taxon>
        <taxon>Metazoa</taxon>
        <taxon>Chordata</taxon>
        <taxon>Craniata</taxon>
        <taxon>Vertebrata</taxon>
        <taxon>Chondrichthyes</taxon>
        <taxon>Holocephali</taxon>
        <taxon>Chimaeriformes</taxon>
        <taxon>Callorhinchidae</taxon>
        <taxon>Callorhinchus</taxon>
    </lineage>
</organism>
<dbReference type="SUPFAM" id="SSF57716">
    <property type="entry name" value="Glucocorticoid receptor-like (DNA-binding domain)"/>
    <property type="match status" value="1"/>
</dbReference>
<evidence type="ECO:0000256" key="7">
    <source>
        <dbReference type="SAM" id="MobiDB-lite"/>
    </source>
</evidence>
<evidence type="ECO:0000259" key="8">
    <source>
        <dbReference type="PROSITE" id="PS51036"/>
    </source>
</evidence>
<dbReference type="AlphaFoldDB" id="V9L8D6"/>
<dbReference type="InterPro" id="IPR035896">
    <property type="entry name" value="AN1-like_Znf"/>
</dbReference>
<evidence type="ECO:0000259" key="9">
    <source>
        <dbReference type="PROSITE" id="PS51039"/>
    </source>
</evidence>
<feature type="region of interest" description="Disordered" evidence="7">
    <location>
        <begin position="43"/>
        <end position="69"/>
    </location>
</feature>
<dbReference type="Gene3D" id="1.20.5.4770">
    <property type="match status" value="1"/>
</dbReference>
<feature type="compositionally biased region" description="Low complexity" evidence="7">
    <location>
        <begin position="89"/>
        <end position="103"/>
    </location>
</feature>
<dbReference type="FunFam" id="4.10.1110.10:FF:000001">
    <property type="entry name" value="Zinc finger AN1-type containing 6"/>
    <property type="match status" value="1"/>
</dbReference>
<dbReference type="InterPro" id="IPR050652">
    <property type="entry name" value="AN1_A20_ZnFinger"/>
</dbReference>
<feature type="domain" description="AN1-type" evidence="9">
    <location>
        <begin position="145"/>
        <end position="191"/>
    </location>
</feature>
<dbReference type="SMART" id="SM00154">
    <property type="entry name" value="ZnF_AN1"/>
    <property type="match status" value="1"/>
</dbReference>
<reference evidence="10" key="1">
    <citation type="journal article" date="2014" name="Nature">
        <title>Elephant shark genome provides unique insights into gnathostome evolution.</title>
        <authorList>
            <consortium name="International Elephant Shark Genome Sequencing Consortium"/>
            <person name="Venkatesh B."/>
            <person name="Lee A.P."/>
            <person name="Ravi V."/>
            <person name="Maurya A.K."/>
            <person name="Lian M.M."/>
            <person name="Swann J.B."/>
            <person name="Ohta Y."/>
            <person name="Flajnik M.F."/>
            <person name="Sutoh Y."/>
            <person name="Kasahara M."/>
            <person name="Hoon S."/>
            <person name="Gangu V."/>
            <person name="Roy S.W."/>
            <person name="Irimia M."/>
            <person name="Korzh V."/>
            <person name="Kondrychyn I."/>
            <person name="Lim Z.W."/>
            <person name="Tay B.H."/>
            <person name="Tohari S."/>
            <person name="Kong K.W."/>
            <person name="Ho S."/>
            <person name="Lorente-Galdos B."/>
            <person name="Quilez J."/>
            <person name="Marques-Bonet T."/>
            <person name="Raney B.J."/>
            <person name="Ingham P.W."/>
            <person name="Tay A."/>
            <person name="Hillier L.W."/>
            <person name="Minx P."/>
            <person name="Boehm T."/>
            <person name="Wilson R.K."/>
            <person name="Brenner S."/>
            <person name="Warren W.C."/>
        </authorList>
    </citation>
    <scope>NUCLEOTIDE SEQUENCE</scope>
    <source>
        <tissue evidence="10">Gills</tissue>
    </source>
</reference>
<keyword evidence="2" id="KW-0479">Metal-binding</keyword>
<protein>
    <submittedName>
        <fullName evidence="10">Zinc finger, AN1-type domain 6</fullName>
    </submittedName>
</protein>
<evidence type="ECO:0000256" key="3">
    <source>
        <dbReference type="ARBA" id="ARBA00022771"/>
    </source>
</evidence>
<dbReference type="InterPro" id="IPR002653">
    <property type="entry name" value="Znf_A20"/>
</dbReference>